<protein>
    <submittedName>
        <fullName evidence="2">Uncharacterized protein</fullName>
    </submittedName>
</protein>
<accession>A0ABS1DGT9</accession>
<name>A0ABS1DGT9_9PROT</name>
<evidence type="ECO:0000313" key="3">
    <source>
        <dbReference type="Proteomes" id="UP001296873"/>
    </source>
</evidence>
<organism evidence="2 3">
    <name type="scientific">Rhodovibrio sodomensis</name>
    <dbReference type="NCBI Taxonomy" id="1088"/>
    <lineage>
        <taxon>Bacteria</taxon>
        <taxon>Pseudomonadati</taxon>
        <taxon>Pseudomonadota</taxon>
        <taxon>Alphaproteobacteria</taxon>
        <taxon>Rhodospirillales</taxon>
        <taxon>Rhodovibrionaceae</taxon>
        <taxon>Rhodovibrio</taxon>
    </lineage>
</organism>
<sequence length="500" mass="54346">MADEYPGSVQGHTRLTFEVLPEWQRPEIAVETGSPSPVSATSLERVDSLGGPDLKSGFGTWWMHTTDGDGERHVRHIEAQEGREFLKQFTVSNEIEARVDPDSAAAKYRDAYPTATGVDPKRAVLDYPGGVPMGRKGQRHPSDPELALSALATARDGARAKEAGKVREVWSSPARVALKSAIAEAQRDTEFAVGDSEKTVDYHVMGWMRQSHWHTESGAPCLPLSYPGWSDHDIPTPQAHAPEVQPRNVPIQETPIEVFSAGGAGAVSVNAATVPDPETNWRLVGFTVNGHKAASGVSAKQLGTDAPEVTTTPFSREDWGGRILADYPKAAAIASDLARQGKEMFARHGQNVSPKIGEMHVQEADLPLTSRGFGEIEHGKAHNYAPEKREAFEAHGSRIPFDANSAVVHQLRAEAENARAAFERSGLDFPMNEDIEPNPEARHEQNLQVNDRANEVVPGAFNVDPTSIGNLYAPERKEPSREPEPDSEPVAKSRAVGMDI</sequence>
<gene>
    <name evidence="2" type="ORF">CKO28_14355</name>
</gene>
<evidence type="ECO:0000256" key="1">
    <source>
        <dbReference type="SAM" id="MobiDB-lite"/>
    </source>
</evidence>
<comment type="caution">
    <text evidence="2">The sequence shown here is derived from an EMBL/GenBank/DDBJ whole genome shotgun (WGS) entry which is preliminary data.</text>
</comment>
<dbReference type="RefSeq" id="WP_200341543.1">
    <property type="nucleotide sequence ID" value="NZ_NRRL01000041.1"/>
</dbReference>
<proteinExistence type="predicted"/>
<evidence type="ECO:0000313" key="2">
    <source>
        <dbReference type="EMBL" id="MBK1669216.1"/>
    </source>
</evidence>
<keyword evidence="3" id="KW-1185">Reference proteome</keyword>
<dbReference type="EMBL" id="NRRL01000041">
    <property type="protein sequence ID" value="MBK1669216.1"/>
    <property type="molecule type" value="Genomic_DNA"/>
</dbReference>
<feature type="compositionally biased region" description="Basic and acidic residues" evidence="1">
    <location>
        <begin position="474"/>
        <end position="484"/>
    </location>
</feature>
<dbReference type="Proteomes" id="UP001296873">
    <property type="component" value="Unassembled WGS sequence"/>
</dbReference>
<reference evidence="2 3" key="1">
    <citation type="journal article" date="2020" name="Microorganisms">
        <title>Osmotic Adaptation and Compatible Solute Biosynthesis of Phototrophic Bacteria as Revealed from Genome Analyses.</title>
        <authorList>
            <person name="Imhoff J.F."/>
            <person name="Rahn T."/>
            <person name="Kunzel S."/>
            <person name="Keller A."/>
            <person name="Neulinger S.C."/>
        </authorList>
    </citation>
    <scope>NUCLEOTIDE SEQUENCE [LARGE SCALE GENOMIC DNA]</scope>
    <source>
        <strain evidence="2 3">DSM 9895</strain>
    </source>
</reference>
<feature type="region of interest" description="Disordered" evidence="1">
    <location>
        <begin position="458"/>
        <end position="500"/>
    </location>
</feature>